<comment type="catalytic activity">
    <reaction evidence="1 9">
        <text>Thiol-dependent hydrolysis of ester, thioester, amide, peptide and isopeptide bonds formed by the C-terminal Gly of ubiquitin (a 76-residue protein attached to proteins as an intracellular targeting signal).</text>
        <dbReference type="EC" id="3.4.19.12"/>
    </reaction>
</comment>
<dbReference type="Pfam" id="PF21403">
    <property type="entry name" value="OTU1_UBXL"/>
    <property type="match status" value="1"/>
</dbReference>
<dbReference type="AlphaFoldDB" id="A0AAE1I211"/>
<evidence type="ECO:0000256" key="4">
    <source>
        <dbReference type="ARBA" id="ARBA00022771"/>
    </source>
</evidence>
<evidence type="ECO:0000256" key="9">
    <source>
        <dbReference type="RuleBase" id="RU367104"/>
    </source>
</evidence>
<evidence type="ECO:0000313" key="12">
    <source>
        <dbReference type="Proteomes" id="UP001219518"/>
    </source>
</evidence>
<evidence type="ECO:0000256" key="1">
    <source>
        <dbReference type="ARBA" id="ARBA00000707"/>
    </source>
</evidence>
<dbReference type="Gene3D" id="3.90.70.80">
    <property type="match status" value="1"/>
</dbReference>
<keyword evidence="4" id="KW-0863">Zinc-finger</keyword>
<gene>
    <name evidence="11" type="ORF">KUF71_025114</name>
</gene>
<dbReference type="GO" id="GO:0005634">
    <property type="term" value="C:nucleus"/>
    <property type="evidence" value="ECO:0007669"/>
    <property type="project" value="TreeGrafter"/>
</dbReference>
<dbReference type="PROSITE" id="PS50802">
    <property type="entry name" value="OTU"/>
    <property type="match status" value="1"/>
</dbReference>
<comment type="function">
    <text evidence="9">Hydrolase that can remove conjugated ubiquitin from proteins and may therefore play an important regulatory role at the level of protein turnover by preventing degradation.</text>
</comment>
<reference evidence="11" key="2">
    <citation type="journal article" date="2023" name="BMC Genomics">
        <title>Pest status, molecular evolution, and epigenetic factors derived from the genome assembly of Frankliniella fusca, a thysanopteran phytovirus vector.</title>
        <authorList>
            <person name="Catto M.A."/>
            <person name="Labadie P.E."/>
            <person name="Jacobson A.L."/>
            <person name="Kennedy G.G."/>
            <person name="Srinivasan R."/>
            <person name="Hunt B.G."/>
        </authorList>
    </citation>
    <scope>NUCLEOTIDE SEQUENCE</scope>
    <source>
        <strain evidence="11">PL_HMW_Pooled</strain>
    </source>
</reference>
<keyword evidence="9" id="KW-0963">Cytoplasm</keyword>
<keyword evidence="3" id="KW-0479">Metal-binding</keyword>
<evidence type="ECO:0000256" key="5">
    <source>
        <dbReference type="ARBA" id="ARBA00022786"/>
    </source>
</evidence>
<dbReference type="FunFam" id="3.10.20.90:FF:000096">
    <property type="entry name" value="Ubiquitin thioesterase OTU1"/>
    <property type="match status" value="1"/>
</dbReference>
<dbReference type="EMBL" id="JAHWGI010001418">
    <property type="protein sequence ID" value="KAK3931134.1"/>
    <property type="molecule type" value="Genomic_DNA"/>
</dbReference>
<keyword evidence="5 9" id="KW-0833">Ubl conjugation pathway</keyword>
<dbReference type="SUPFAM" id="SSF54001">
    <property type="entry name" value="Cysteine proteinases"/>
    <property type="match status" value="1"/>
</dbReference>
<dbReference type="GO" id="GO:0030968">
    <property type="term" value="P:endoplasmic reticulum unfolded protein response"/>
    <property type="evidence" value="ECO:0007669"/>
    <property type="project" value="TreeGrafter"/>
</dbReference>
<dbReference type="CDD" id="cd17059">
    <property type="entry name" value="Ubl_OTU1"/>
    <property type="match status" value="1"/>
</dbReference>
<dbReference type="GO" id="GO:0036503">
    <property type="term" value="P:ERAD pathway"/>
    <property type="evidence" value="ECO:0007669"/>
    <property type="project" value="TreeGrafter"/>
</dbReference>
<keyword evidence="7 9" id="KW-0788">Thiol protease</keyword>
<dbReference type="Gene3D" id="3.10.20.90">
    <property type="entry name" value="Phosphatidylinositol 3-kinase Catalytic Subunit, Chain A, domain 1"/>
    <property type="match status" value="1"/>
</dbReference>
<dbReference type="GO" id="GO:0016579">
    <property type="term" value="P:protein deubiquitination"/>
    <property type="evidence" value="ECO:0007669"/>
    <property type="project" value="TreeGrafter"/>
</dbReference>
<keyword evidence="2" id="KW-0645">Protease</keyword>
<dbReference type="EC" id="3.4.19.12" evidence="9"/>
<dbReference type="Pfam" id="PF02338">
    <property type="entry name" value="OTU"/>
    <property type="match status" value="1"/>
</dbReference>
<comment type="caution">
    <text evidence="11">The sequence shown here is derived from an EMBL/GenBank/DDBJ whole genome shotgun (WGS) entry which is preliminary data.</text>
</comment>
<keyword evidence="8" id="KW-0862">Zinc</keyword>
<accession>A0AAE1I211</accession>
<comment type="subcellular location">
    <subcellularLocation>
        <location evidence="9">Cytoplasm</location>
    </subcellularLocation>
</comment>
<dbReference type="GO" id="GO:0008270">
    <property type="term" value="F:zinc ion binding"/>
    <property type="evidence" value="ECO:0007669"/>
    <property type="project" value="UniProtKB-KW"/>
</dbReference>
<evidence type="ECO:0000256" key="6">
    <source>
        <dbReference type="ARBA" id="ARBA00022801"/>
    </source>
</evidence>
<evidence type="ECO:0000259" key="10">
    <source>
        <dbReference type="PROSITE" id="PS50802"/>
    </source>
</evidence>
<keyword evidence="12" id="KW-1185">Reference proteome</keyword>
<sequence>MAGFALKIKCKGGQNIVKGLTSQSTATELKKQLSDLFNLNPSDINVLSGFPPKPVDLSDSNITLEALGISSGDTLIVEEKLNCETKGKNSDGASKKMEQETQYAHIAESQLNCPGILLRKVVPSDNSCLFTSVGYVLSGKVDPTCGQHMRKIIAEAVRSDPETYSEAILGKPNKDYCSWIQKPDSWGGAIELSILSNFYGIEMAVVDTINAIVNRFGEDKSFAHRIFLIFDGIHYDPLFLEPLTPDGTIQTMFPVEDESMLEKARQLALEAQSSRQFTDVDKFTLKCLICQSFLKGQNEAQVHAKETGHMNFGEVAA</sequence>
<organism evidence="11 12">
    <name type="scientific">Frankliniella fusca</name>
    <dbReference type="NCBI Taxonomy" id="407009"/>
    <lineage>
        <taxon>Eukaryota</taxon>
        <taxon>Metazoa</taxon>
        <taxon>Ecdysozoa</taxon>
        <taxon>Arthropoda</taxon>
        <taxon>Hexapoda</taxon>
        <taxon>Insecta</taxon>
        <taxon>Pterygota</taxon>
        <taxon>Neoptera</taxon>
        <taxon>Paraneoptera</taxon>
        <taxon>Thysanoptera</taxon>
        <taxon>Terebrantia</taxon>
        <taxon>Thripoidea</taxon>
        <taxon>Thripidae</taxon>
        <taxon>Frankliniella</taxon>
    </lineage>
</organism>
<dbReference type="InterPro" id="IPR038765">
    <property type="entry name" value="Papain-like_cys_pep_sf"/>
</dbReference>
<name>A0AAE1I211_9NEOP</name>
<dbReference type="InterPro" id="IPR003323">
    <property type="entry name" value="OTU_dom"/>
</dbReference>
<evidence type="ECO:0000256" key="8">
    <source>
        <dbReference type="ARBA" id="ARBA00022833"/>
    </source>
</evidence>
<dbReference type="PANTHER" id="PTHR13312">
    <property type="entry name" value="HIV-INDUCED PROTEIN-7-LIKE PROTEASE"/>
    <property type="match status" value="1"/>
</dbReference>
<dbReference type="GO" id="GO:0004843">
    <property type="term" value="F:cysteine-type deubiquitinase activity"/>
    <property type="evidence" value="ECO:0007669"/>
    <property type="project" value="UniProtKB-UniRule"/>
</dbReference>
<feature type="domain" description="OTU" evidence="10">
    <location>
        <begin position="117"/>
        <end position="241"/>
    </location>
</feature>
<dbReference type="InterPro" id="IPR057766">
    <property type="entry name" value="Znf-C2H2_OTU1-like_C"/>
</dbReference>
<dbReference type="InterPro" id="IPR048857">
    <property type="entry name" value="OTU1_Ubl"/>
</dbReference>
<dbReference type="CDD" id="cd22745">
    <property type="entry name" value="OTU_OTU1"/>
    <property type="match status" value="1"/>
</dbReference>
<dbReference type="SUPFAM" id="SSF54236">
    <property type="entry name" value="Ubiquitin-like"/>
    <property type="match status" value="1"/>
</dbReference>
<reference evidence="11" key="1">
    <citation type="submission" date="2021-07" db="EMBL/GenBank/DDBJ databases">
        <authorList>
            <person name="Catto M.A."/>
            <person name="Jacobson A."/>
            <person name="Kennedy G."/>
            <person name="Labadie P."/>
            <person name="Hunt B.G."/>
            <person name="Srinivasan R."/>
        </authorList>
    </citation>
    <scope>NUCLEOTIDE SEQUENCE</scope>
    <source>
        <strain evidence="11">PL_HMW_Pooled</strain>
        <tissue evidence="11">Head</tissue>
    </source>
</reference>
<evidence type="ECO:0000313" key="11">
    <source>
        <dbReference type="EMBL" id="KAK3931134.1"/>
    </source>
</evidence>
<proteinExistence type="predicted"/>
<evidence type="ECO:0000256" key="2">
    <source>
        <dbReference type="ARBA" id="ARBA00022670"/>
    </source>
</evidence>
<dbReference type="Pfam" id="PF24560">
    <property type="entry name" value="zf-C2H2_OTU1_C"/>
    <property type="match status" value="1"/>
</dbReference>
<evidence type="ECO:0000256" key="7">
    <source>
        <dbReference type="ARBA" id="ARBA00022807"/>
    </source>
</evidence>
<protein>
    <recommendedName>
        <fullName evidence="9">Ubiquitin thioesterase OTU</fullName>
        <ecNumber evidence="9">3.4.19.12</ecNumber>
    </recommendedName>
</protein>
<keyword evidence="6 9" id="KW-0378">Hydrolase</keyword>
<dbReference type="InterPro" id="IPR029071">
    <property type="entry name" value="Ubiquitin-like_domsf"/>
</dbReference>
<dbReference type="Proteomes" id="UP001219518">
    <property type="component" value="Unassembled WGS sequence"/>
</dbReference>
<evidence type="ECO:0000256" key="3">
    <source>
        <dbReference type="ARBA" id="ARBA00022723"/>
    </source>
</evidence>
<dbReference type="PANTHER" id="PTHR13312:SF0">
    <property type="entry name" value="UBIQUITIN THIOESTERASE OTU1"/>
    <property type="match status" value="1"/>
</dbReference>
<dbReference type="GO" id="GO:0005829">
    <property type="term" value="C:cytosol"/>
    <property type="evidence" value="ECO:0007669"/>
    <property type="project" value="TreeGrafter"/>
</dbReference>